<keyword evidence="3" id="KW-1185">Reference proteome</keyword>
<evidence type="ECO:0000313" key="2">
    <source>
        <dbReference type="EMBL" id="CAK0815017.1"/>
    </source>
</evidence>
<sequence>MSCRRPLALAAPSRLPLLVLARLAARAPSQSLFDLSYMTNFPPGCFYTGMEMSDQMTGMNSTRSTSSTESLKQCQLLAQQTPGAEHFTYYPFTGECNFASLAAQMTPYKQKGVSIAGYTNCPTQ</sequence>
<evidence type="ECO:0008006" key="4">
    <source>
        <dbReference type="Google" id="ProtNLM"/>
    </source>
</evidence>
<evidence type="ECO:0000256" key="1">
    <source>
        <dbReference type="SAM" id="SignalP"/>
    </source>
</evidence>
<accession>A0ABN9R805</accession>
<proteinExistence type="predicted"/>
<name>A0ABN9R805_9DINO</name>
<comment type="caution">
    <text evidence="2">The sequence shown here is derived from an EMBL/GenBank/DDBJ whole genome shotgun (WGS) entry which is preliminary data.</text>
</comment>
<protein>
    <recommendedName>
        <fullName evidence="4">Subtilisin</fullName>
    </recommendedName>
</protein>
<gene>
    <name evidence="2" type="ORF">PCOR1329_LOCUS18457</name>
</gene>
<feature type="signal peptide" evidence="1">
    <location>
        <begin position="1"/>
        <end position="21"/>
    </location>
</feature>
<dbReference type="Proteomes" id="UP001189429">
    <property type="component" value="Unassembled WGS sequence"/>
</dbReference>
<organism evidence="2 3">
    <name type="scientific">Prorocentrum cordatum</name>
    <dbReference type="NCBI Taxonomy" id="2364126"/>
    <lineage>
        <taxon>Eukaryota</taxon>
        <taxon>Sar</taxon>
        <taxon>Alveolata</taxon>
        <taxon>Dinophyceae</taxon>
        <taxon>Prorocentrales</taxon>
        <taxon>Prorocentraceae</taxon>
        <taxon>Prorocentrum</taxon>
    </lineage>
</organism>
<keyword evidence="1" id="KW-0732">Signal</keyword>
<dbReference type="EMBL" id="CAUYUJ010005800">
    <property type="protein sequence ID" value="CAK0815017.1"/>
    <property type="molecule type" value="Genomic_DNA"/>
</dbReference>
<dbReference type="Gene3D" id="3.50.4.10">
    <property type="entry name" value="Hepatocyte Growth Factor"/>
    <property type="match status" value="1"/>
</dbReference>
<feature type="chain" id="PRO_5045118574" description="Subtilisin" evidence="1">
    <location>
        <begin position="22"/>
        <end position="124"/>
    </location>
</feature>
<feature type="non-terminal residue" evidence="2">
    <location>
        <position position="124"/>
    </location>
</feature>
<reference evidence="2" key="1">
    <citation type="submission" date="2023-10" db="EMBL/GenBank/DDBJ databases">
        <authorList>
            <person name="Chen Y."/>
            <person name="Shah S."/>
            <person name="Dougan E. K."/>
            <person name="Thang M."/>
            <person name="Chan C."/>
        </authorList>
    </citation>
    <scope>NUCLEOTIDE SEQUENCE [LARGE SCALE GENOMIC DNA]</scope>
</reference>
<evidence type="ECO:0000313" key="3">
    <source>
        <dbReference type="Proteomes" id="UP001189429"/>
    </source>
</evidence>